<sequence length="230" mass="25270">MRVEVQDIMTTEVVSVNGSTPFKDIAEVLIAHGVSAVPVVDAENHVLGVVSEADLLCKEEFRERYCVEGYEAPLRTWLRHRPPEEGPDFRRKAAGDTAAQLMTAPAVTVPATASAVMAARRMEEYGVKCLIVVAEDGTLQGVVSRRDLLKVFVRADADIAREIREDVLERSLWAGTSSVTVTVHQGVVTLSGRMDRRSETLLAVRLAARVDGVVDVVDELQWKQDDTWGS</sequence>
<dbReference type="Pfam" id="PF04972">
    <property type="entry name" value="BON"/>
    <property type="match status" value="1"/>
</dbReference>
<feature type="domain" description="CBS" evidence="4">
    <location>
        <begin position="102"/>
        <end position="159"/>
    </location>
</feature>
<dbReference type="PANTHER" id="PTHR43080">
    <property type="entry name" value="CBS DOMAIN-CONTAINING PROTEIN CBSX3, MITOCHONDRIAL"/>
    <property type="match status" value="1"/>
</dbReference>
<keyword evidence="1 2" id="KW-0129">CBS domain</keyword>
<dbReference type="PROSITE" id="PS50914">
    <property type="entry name" value="BON"/>
    <property type="match status" value="1"/>
</dbReference>
<dbReference type="EMBL" id="JBHMBW010000051">
    <property type="protein sequence ID" value="MFB9628978.1"/>
    <property type="molecule type" value="Genomic_DNA"/>
</dbReference>
<dbReference type="InterPro" id="IPR046342">
    <property type="entry name" value="CBS_dom_sf"/>
</dbReference>
<organism evidence="5 6">
    <name type="scientific">Nonomuraea helvata</name>
    <dbReference type="NCBI Taxonomy" id="37484"/>
    <lineage>
        <taxon>Bacteria</taxon>
        <taxon>Bacillati</taxon>
        <taxon>Actinomycetota</taxon>
        <taxon>Actinomycetes</taxon>
        <taxon>Streptosporangiales</taxon>
        <taxon>Streptosporangiaceae</taxon>
        <taxon>Nonomuraea</taxon>
    </lineage>
</organism>
<reference evidence="5 6" key="1">
    <citation type="submission" date="2024-09" db="EMBL/GenBank/DDBJ databases">
        <authorList>
            <person name="Sun Q."/>
            <person name="Mori K."/>
        </authorList>
    </citation>
    <scope>NUCLEOTIDE SEQUENCE [LARGE SCALE GENOMIC DNA]</scope>
    <source>
        <strain evidence="5 6">JCM 3143</strain>
    </source>
</reference>
<proteinExistence type="predicted"/>
<protein>
    <submittedName>
        <fullName evidence="5">CBS domain-containing protein</fullName>
    </submittedName>
</protein>
<name>A0ABV5SBB5_9ACTN</name>
<accession>A0ABV5SBB5</accession>
<feature type="domain" description="CBS" evidence="4">
    <location>
        <begin position="9"/>
        <end position="66"/>
    </location>
</feature>
<evidence type="ECO:0000313" key="6">
    <source>
        <dbReference type="Proteomes" id="UP001589532"/>
    </source>
</evidence>
<dbReference type="PROSITE" id="PS51371">
    <property type="entry name" value="CBS"/>
    <property type="match status" value="2"/>
</dbReference>
<dbReference type="PIRSF" id="PIRSF036990">
    <property type="entry name" value="UCP036990_CBS_BON"/>
    <property type="match status" value="1"/>
</dbReference>
<dbReference type="Gene3D" id="3.10.580.10">
    <property type="entry name" value="CBS-domain"/>
    <property type="match status" value="1"/>
</dbReference>
<evidence type="ECO:0000259" key="4">
    <source>
        <dbReference type="PROSITE" id="PS51371"/>
    </source>
</evidence>
<dbReference type="SUPFAM" id="SSF54631">
    <property type="entry name" value="CBS-domain pair"/>
    <property type="match status" value="1"/>
</dbReference>
<dbReference type="SMART" id="SM00116">
    <property type="entry name" value="CBS"/>
    <property type="match status" value="2"/>
</dbReference>
<dbReference type="InterPro" id="IPR007055">
    <property type="entry name" value="BON_dom"/>
</dbReference>
<evidence type="ECO:0000313" key="5">
    <source>
        <dbReference type="EMBL" id="MFB9628978.1"/>
    </source>
</evidence>
<dbReference type="PANTHER" id="PTHR43080:SF29">
    <property type="entry name" value="OS02G0818000 PROTEIN"/>
    <property type="match status" value="1"/>
</dbReference>
<dbReference type="InterPro" id="IPR000644">
    <property type="entry name" value="CBS_dom"/>
</dbReference>
<dbReference type="Gene3D" id="3.30.1340.30">
    <property type="match status" value="1"/>
</dbReference>
<keyword evidence="6" id="KW-1185">Reference proteome</keyword>
<dbReference type="Pfam" id="PF00571">
    <property type="entry name" value="CBS"/>
    <property type="match status" value="2"/>
</dbReference>
<dbReference type="CDD" id="cd04586">
    <property type="entry name" value="CBS_pair_BON_assoc"/>
    <property type="match status" value="1"/>
</dbReference>
<dbReference type="InterPro" id="IPR051257">
    <property type="entry name" value="Diverse_CBS-Domain"/>
</dbReference>
<dbReference type="InterPro" id="IPR017080">
    <property type="entry name" value="UCP036990_CBS_BON"/>
</dbReference>
<evidence type="ECO:0000256" key="2">
    <source>
        <dbReference type="PROSITE-ProRule" id="PRU00703"/>
    </source>
</evidence>
<gene>
    <name evidence="5" type="ORF">ACFFSA_38390</name>
</gene>
<evidence type="ECO:0000259" key="3">
    <source>
        <dbReference type="PROSITE" id="PS50914"/>
    </source>
</evidence>
<feature type="domain" description="BON" evidence="3">
    <location>
        <begin position="155"/>
        <end position="224"/>
    </location>
</feature>
<dbReference type="Proteomes" id="UP001589532">
    <property type="component" value="Unassembled WGS sequence"/>
</dbReference>
<evidence type="ECO:0000256" key="1">
    <source>
        <dbReference type="ARBA" id="ARBA00023122"/>
    </source>
</evidence>
<comment type="caution">
    <text evidence="5">The sequence shown here is derived from an EMBL/GenBank/DDBJ whole genome shotgun (WGS) entry which is preliminary data.</text>
</comment>
<dbReference type="RefSeq" id="WP_344998882.1">
    <property type="nucleotide sequence ID" value="NZ_BAAAXV010000009.1"/>
</dbReference>